<evidence type="ECO:0000313" key="8">
    <source>
        <dbReference type="EMBL" id="KAG0476766.1"/>
    </source>
</evidence>
<sequence length="181" mass="19019">MNTRIPQLSTSLHLALLLLLVTAVTTEAADDAEQRCATEAQKLTECVGYASGQDSAPTGDCCGSVTDLKGKDPTCLCIVIRRAHDGGSGGLSGFHLRLDRLLNLPKACTLANASVAFCPKLLNLPPNSPDYAIFTNASYANSSSTGQSTNDSSAGDVTKQSFYGAFLVAASAMFMFFQIRA</sequence>
<evidence type="ECO:0000256" key="5">
    <source>
        <dbReference type="SAM" id="Phobius"/>
    </source>
</evidence>
<evidence type="ECO:0000256" key="4">
    <source>
        <dbReference type="ARBA" id="ARBA00023180"/>
    </source>
</evidence>
<organism evidence="8 10">
    <name type="scientific">Vanilla planifolia</name>
    <name type="common">Vanilla</name>
    <dbReference type="NCBI Taxonomy" id="51239"/>
    <lineage>
        <taxon>Eukaryota</taxon>
        <taxon>Viridiplantae</taxon>
        <taxon>Streptophyta</taxon>
        <taxon>Embryophyta</taxon>
        <taxon>Tracheophyta</taxon>
        <taxon>Spermatophyta</taxon>
        <taxon>Magnoliopsida</taxon>
        <taxon>Liliopsida</taxon>
        <taxon>Asparagales</taxon>
        <taxon>Orchidaceae</taxon>
        <taxon>Vanilloideae</taxon>
        <taxon>Vanilleae</taxon>
        <taxon>Vanilla</taxon>
    </lineage>
</organism>
<keyword evidence="5" id="KW-1133">Transmembrane helix</keyword>
<dbReference type="EMBL" id="JADCNL010000006">
    <property type="protein sequence ID" value="KAG0476766.1"/>
    <property type="molecule type" value="Genomic_DNA"/>
</dbReference>
<evidence type="ECO:0000313" key="9">
    <source>
        <dbReference type="EMBL" id="KAG0478425.1"/>
    </source>
</evidence>
<evidence type="ECO:0000259" key="7">
    <source>
        <dbReference type="SMART" id="SM00499"/>
    </source>
</evidence>
<dbReference type="InterPro" id="IPR016140">
    <property type="entry name" value="Bifunc_inhib/LTP/seed_store"/>
</dbReference>
<evidence type="ECO:0000256" key="1">
    <source>
        <dbReference type="ARBA" id="ARBA00009748"/>
    </source>
</evidence>
<keyword evidence="3" id="KW-1015">Disulfide bond</keyword>
<dbReference type="AlphaFoldDB" id="A0A835QNS1"/>
<name>A0A835QNS1_VANPL</name>
<dbReference type="OrthoDB" id="1882492at2759"/>
<feature type="domain" description="Bifunctional inhibitor/plant lipid transfer protein/seed storage helical" evidence="7">
    <location>
        <begin position="36"/>
        <end position="118"/>
    </location>
</feature>
<feature type="transmembrane region" description="Helical" evidence="5">
    <location>
        <begin position="162"/>
        <end position="179"/>
    </location>
</feature>
<dbReference type="InterPro" id="IPR043325">
    <property type="entry name" value="LTSS"/>
</dbReference>
<dbReference type="Gene3D" id="1.10.110.10">
    <property type="entry name" value="Plant lipid-transfer and hydrophobic proteins"/>
    <property type="match status" value="1"/>
</dbReference>
<evidence type="ECO:0000313" key="10">
    <source>
        <dbReference type="Proteomes" id="UP000636800"/>
    </source>
</evidence>
<dbReference type="SUPFAM" id="SSF47699">
    <property type="entry name" value="Bifunctional inhibitor/lipid-transfer protein/seed storage 2S albumin"/>
    <property type="match status" value="1"/>
</dbReference>
<accession>A0A835QNS1</accession>
<protein>
    <recommendedName>
        <fullName evidence="7">Bifunctional inhibitor/plant lipid transfer protein/seed storage helical domain-containing protein</fullName>
    </recommendedName>
</protein>
<keyword evidence="2 6" id="KW-0732">Signal</keyword>
<evidence type="ECO:0000256" key="2">
    <source>
        <dbReference type="ARBA" id="ARBA00022729"/>
    </source>
</evidence>
<evidence type="ECO:0000256" key="3">
    <source>
        <dbReference type="ARBA" id="ARBA00023157"/>
    </source>
</evidence>
<dbReference type="Pfam" id="PF14368">
    <property type="entry name" value="LTP_2"/>
    <property type="match status" value="1"/>
</dbReference>
<evidence type="ECO:0000313" key="11">
    <source>
        <dbReference type="Proteomes" id="UP000639772"/>
    </source>
</evidence>
<feature type="signal peptide" evidence="6">
    <location>
        <begin position="1"/>
        <end position="28"/>
    </location>
</feature>
<dbReference type="Proteomes" id="UP000636800">
    <property type="component" value="Chromosome 6"/>
</dbReference>
<reference evidence="10 11" key="1">
    <citation type="journal article" date="2020" name="Nat. Food">
        <title>A phased Vanilla planifolia genome enables genetic improvement of flavour and production.</title>
        <authorList>
            <person name="Hasing T."/>
            <person name="Tang H."/>
            <person name="Brym M."/>
            <person name="Khazi F."/>
            <person name="Huang T."/>
            <person name="Chambers A.H."/>
        </authorList>
    </citation>
    <scope>NUCLEOTIDE SEQUENCE [LARGE SCALE GENOMIC DNA]</scope>
    <source>
        <tissue evidence="8">Leaf</tissue>
    </source>
</reference>
<keyword evidence="5" id="KW-0472">Membrane</keyword>
<keyword evidence="5" id="KW-0812">Transmembrane</keyword>
<gene>
    <name evidence="9" type="ORF">HPP92_013144</name>
    <name evidence="8" type="ORF">HPP92_013607</name>
</gene>
<comment type="similarity">
    <text evidence="1">Belongs to the plant LTP family.</text>
</comment>
<dbReference type="EMBL" id="JADCNM010000006">
    <property type="protein sequence ID" value="KAG0478425.1"/>
    <property type="molecule type" value="Genomic_DNA"/>
</dbReference>
<keyword evidence="4" id="KW-0325">Glycoprotein</keyword>
<dbReference type="SMART" id="SM00499">
    <property type="entry name" value="AAI"/>
    <property type="match status" value="1"/>
</dbReference>
<proteinExistence type="inferred from homology"/>
<dbReference type="InterPro" id="IPR036312">
    <property type="entry name" value="Bifun_inhib/LTP/seed_sf"/>
</dbReference>
<dbReference type="Proteomes" id="UP000639772">
    <property type="component" value="Chromosome 6"/>
</dbReference>
<feature type="chain" id="PRO_5033642950" description="Bifunctional inhibitor/plant lipid transfer protein/seed storage helical domain-containing protein" evidence="6">
    <location>
        <begin position="29"/>
        <end position="181"/>
    </location>
</feature>
<keyword evidence="10" id="KW-1185">Reference proteome</keyword>
<dbReference type="CDD" id="cd00010">
    <property type="entry name" value="AAI_LTSS"/>
    <property type="match status" value="1"/>
</dbReference>
<comment type="caution">
    <text evidence="8">The sequence shown here is derived from an EMBL/GenBank/DDBJ whole genome shotgun (WGS) entry which is preliminary data.</text>
</comment>
<dbReference type="PANTHER" id="PTHR33044">
    <property type="entry name" value="BIFUNCTIONAL INHIBITOR/LIPID-TRANSFER PROTEIN/SEED STORAGE 2S ALBUMIN SUPERFAMILY PROTEIN-RELATED"/>
    <property type="match status" value="1"/>
</dbReference>
<evidence type="ECO:0000256" key="6">
    <source>
        <dbReference type="SAM" id="SignalP"/>
    </source>
</evidence>